<organism evidence="6 7">
    <name type="scientific">Conidiobolus coronatus (strain ATCC 28846 / CBS 209.66 / NRRL 28638)</name>
    <name type="common">Delacroixia coronata</name>
    <dbReference type="NCBI Taxonomy" id="796925"/>
    <lineage>
        <taxon>Eukaryota</taxon>
        <taxon>Fungi</taxon>
        <taxon>Fungi incertae sedis</taxon>
        <taxon>Zoopagomycota</taxon>
        <taxon>Entomophthoromycotina</taxon>
        <taxon>Entomophthoromycetes</taxon>
        <taxon>Entomophthorales</taxon>
        <taxon>Ancylistaceae</taxon>
        <taxon>Conidiobolus</taxon>
    </lineage>
</organism>
<feature type="transmembrane region" description="Helical" evidence="5">
    <location>
        <begin position="236"/>
        <end position="258"/>
    </location>
</feature>
<dbReference type="InterPro" id="IPR000276">
    <property type="entry name" value="GPCR_Rhodpsn"/>
</dbReference>
<gene>
    <name evidence="6" type="ORF">CONCODRAFT_9117</name>
</gene>
<evidence type="ECO:0000256" key="4">
    <source>
        <dbReference type="ARBA" id="ARBA00023136"/>
    </source>
</evidence>
<dbReference type="PROSITE" id="PS00237">
    <property type="entry name" value="G_PROTEIN_RECEP_F1_1"/>
    <property type="match status" value="1"/>
</dbReference>
<dbReference type="Gene3D" id="1.20.1070.10">
    <property type="entry name" value="Rhodopsin 7-helix transmembrane proteins"/>
    <property type="match status" value="1"/>
</dbReference>
<proteinExistence type="predicted"/>
<keyword evidence="4 5" id="KW-0472">Membrane</keyword>
<feature type="transmembrane region" description="Helical" evidence="5">
    <location>
        <begin position="134"/>
        <end position="157"/>
    </location>
</feature>
<feature type="transmembrane region" description="Helical" evidence="5">
    <location>
        <begin position="107"/>
        <end position="127"/>
    </location>
</feature>
<keyword evidence="3 5" id="KW-1133">Transmembrane helix</keyword>
<evidence type="ECO:0000256" key="3">
    <source>
        <dbReference type="ARBA" id="ARBA00022989"/>
    </source>
</evidence>
<dbReference type="SUPFAM" id="SSF81321">
    <property type="entry name" value="Family A G protein-coupled receptor-like"/>
    <property type="match status" value="1"/>
</dbReference>
<evidence type="ECO:0000256" key="5">
    <source>
        <dbReference type="SAM" id="Phobius"/>
    </source>
</evidence>
<name>A0A137P0Q3_CONC2</name>
<sequence length="314" mass="35841">MPLNTAAVTSSKNEPRISEALRTGVLIHFGICSILGLLLNLMLLTILVKKLKKNAHVDIKLCTFVTVMDISVCCCLLFRAIFAKYPYNILEAHSNWCKFDLLTGTQVLLYSGYSLGIMSLERFLLICYNIKFSFIYWIIVICLTCIPQFAMVCVVVAKNLQIMVKIKVYCSFFPKGMGVIVYIWATVMFFIAFSSVIISYLGIMIVKYKQCLNQLNLNVPRDKVLKECRSTLFKSLLYIVLYILIFSGKIYCLVFELITGQKRTIVMDLISTMLISCSSLVNALIVFYMNSEVRESFLKLTNQIIISIKNIRTR</sequence>
<reference evidence="6 7" key="1">
    <citation type="journal article" date="2015" name="Genome Biol. Evol.">
        <title>Phylogenomic analyses indicate that early fungi evolved digesting cell walls of algal ancestors of land plants.</title>
        <authorList>
            <person name="Chang Y."/>
            <person name="Wang S."/>
            <person name="Sekimoto S."/>
            <person name="Aerts A.L."/>
            <person name="Choi C."/>
            <person name="Clum A."/>
            <person name="LaButti K.M."/>
            <person name="Lindquist E.A."/>
            <person name="Yee Ngan C."/>
            <person name="Ohm R.A."/>
            <person name="Salamov A.A."/>
            <person name="Grigoriev I.V."/>
            <person name="Spatafora J.W."/>
            <person name="Berbee M.L."/>
        </authorList>
    </citation>
    <scope>NUCLEOTIDE SEQUENCE [LARGE SCALE GENOMIC DNA]</scope>
    <source>
        <strain evidence="6 7">NRRL 28638</strain>
    </source>
</reference>
<dbReference type="AlphaFoldDB" id="A0A137P0Q3"/>
<evidence type="ECO:0000256" key="2">
    <source>
        <dbReference type="ARBA" id="ARBA00022692"/>
    </source>
</evidence>
<dbReference type="GO" id="GO:0016020">
    <property type="term" value="C:membrane"/>
    <property type="evidence" value="ECO:0007669"/>
    <property type="project" value="UniProtKB-SubCell"/>
</dbReference>
<evidence type="ECO:0000313" key="7">
    <source>
        <dbReference type="Proteomes" id="UP000070444"/>
    </source>
</evidence>
<feature type="transmembrane region" description="Helical" evidence="5">
    <location>
        <begin position="61"/>
        <end position="87"/>
    </location>
</feature>
<feature type="transmembrane region" description="Helical" evidence="5">
    <location>
        <begin position="177"/>
        <end position="203"/>
    </location>
</feature>
<keyword evidence="2 5" id="KW-0812">Transmembrane</keyword>
<evidence type="ECO:0000256" key="1">
    <source>
        <dbReference type="ARBA" id="ARBA00004370"/>
    </source>
</evidence>
<comment type="subcellular location">
    <subcellularLocation>
        <location evidence="1">Membrane</location>
    </subcellularLocation>
</comment>
<feature type="transmembrane region" description="Helical" evidence="5">
    <location>
        <begin position="25"/>
        <end position="49"/>
    </location>
</feature>
<keyword evidence="7" id="KW-1185">Reference proteome</keyword>
<evidence type="ECO:0008006" key="8">
    <source>
        <dbReference type="Google" id="ProtNLM"/>
    </source>
</evidence>
<protein>
    <recommendedName>
        <fullName evidence="8">G-protein coupled receptors family 1 profile domain-containing protein</fullName>
    </recommendedName>
</protein>
<dbReference type="OrthoDB" id="5704613at2759"/>
<evidence type="ECO:0000313" key="6">
    <source>
        <dbReference type="EMBL" id="KXN68597.1"/>
    </source>
</evidence>
<accession>A0A137P0Q3</accession>
<dbReference type="GO" id="GO:0004930">
    <property type="term" value="F:G protein-coupled receptor activity"/>
    <property type="evidence" value="ECO:0007669"/>
    <property type="project" value="InterPro"/>
</dbReference>
<feature type="transmembrane region" description="Helical" evidence="5">
    <location>
        <begin position="270"/>
        <end position="289"/>
    </location>
</feature>
<dbReference type="Proteomes" id="UP000070444">
    <property type="component" value="Unassembled WGS sequence"/>
</dbReference>
<dbReference type="EMBL" id="KQ964569">
    <property type="protein sequence ID" value="KXN68597.1"/>
    <property type="molecule type" value="Genomic_DNA"/>
</dbReference>